<evidence type="ECO:0000256" key="3">
    <source>
        <dbReference type="ARBA" id="ARBA00022448"/>
    </source>
</evidence>
<evidence type="ECO:0000256" key="10">
    <source>
        <dbReference type="PROSITE-ProRule" id="PRU00282"/>
    </source>
</evidence>
<keyword evidence="4 10" id="KW-0812">Transmembrane</keyword>
<organism evidence="12 13">
    <name type="scientific">Meloidogyne enterolobii</name>
    <name type="common">Root-knot nematode worm</name>
    <name type="synonym">Meloidogyne mayaguensis</name>
    <dbReference type="NCBI Taxonomy" id="390850"/>
    <lineage>
        <taxon>Eukaryota</taxon>
        <taxon>Metazoa</taxon>
        <taxon>Ecdysozoa</taxon>
        <taxon>Nematoda</taxon>
        <taxon>Chromadorea</taxon>
        <taxon>Rhabditida</taxon>
        <taxon>Tylenchina</taxon>
        <taxon>Tylenchomorpha</taxon>
        <taxon>Tylenchoidea</taxon>
        <taxon>Meloidogynidae</taxon>
        <taxon>Meloidogyninae</taxon>
        <taxon>Meloidogyne</taxon>
    </lineage>
</organism>
<dbReference type="AlphaFoldDB" id="A0A6V7TUS0"/>
<keyword evidence="7" id="KW-1133">Transmembrane helix</keyword>
<evidence type="ECO:0000256" key="11">
    <source>
        <dbReference type="RuleBase" id="RU000488"/>
    </source>
</evidence>
<dbReference type="Proteomes" id="UP000580250">
    <property type="component" value="Unassembled WGS sequence"/>
</dbReference>
<feature type="repeat" description="Solcar" evidence="10">
    <location>
        <begin position="235"/>
        <end position="337"/>
    </location>
</feature>
<dbReference type="GO" id="GO:0090149">
    <property type="term" value="P:mitochondrial membrane fission"/>
    <property type="evidence" value="ECO:0007669"/>
    <property type="project" value="InterPro"/>
</dbReference>
<name>A0A6V7TUS0_MELEN</name>
<evidence type="ECO:0000313" key="13">
    <source>
        <dbReference type="Proteomes" id="UP000580250"/>
    </source>
</evidence>
<keyword evidence="3 11" id="KW-0813">Transport</keyword>
<evidence type="ECO:0000256" key="5">
    <source>
        <dbReference type="ARBA" id="ARBA00022737"/>
    </source>
</evidence>
<evidence type="ECO:0000256" key="2">
    <source>
        <dbReference type="ARBA" id="ARBA00006375"/>
    </source>
</evidence>
<evidence type="ECO:0000256" key="8">
    <source>
        <dbReference type="ARBA" id="ARBA00023128"/>
    </source>
</evidence>
<dbReference type="PROSITE" id="PS50920">
    <property type="entry name" value="SOLCAR"/>
    <property type="match status" value="1"/>
</dbReference>
<comment type="similarity">
    <text evidence="2 11">Belongs to the mitochondrial carrier (TC 2.A.29) family.</text>
</comment>
<dbReference type="InterPro" id="IPR023395">
    <property type="entry name" value="MCP_dom_sf"/>
</dbReference>
<proteinExistence type="inferred from homology"/>
<sequence>MSSFSTGIGGAGHGKPYKGDALAALGLGFANFINGVVIRHPFVVLRRQCQIHDHAYRKHFFPTTLVPVIIKLTAKDGFLSLWKGAVGNGVLWAFSSVSELVIAELLGLPKSFVLDGSSQRFWRHVWLKTFNFIFCTPVIVTAFLETVRTGTGLAEDLQIAEIITKGYDRLRQDVFGGSAVAEGVRRRHSLLWLAFPTSLHQTMHFLVCQYVYTTSYSWTRTFVSRKLPSERRRYHTIMPELFSSMTSVFVADIVCYPLETVLHRLYIQGTRTLVDNLDSGAEALVPGGRYSGIFDCFSSIITKEGVMTLFSGIGAIFLQYMLQHCVAGITYWLLDRGSRGYTSGHLKIKMGSSEFVDVTNVETTYDPFAKNNIPQNPSAQFAATSQNSQPSTSGLFPSFAQVQKQNKFNDDPFLSALQRRKTDRQQHEFDYK</sequence>
<dbReference type="Gene3D" id="1.50.40.10">
    <property type="entry name" value="Mitochondrial carrier domain"/>
    <property type="match status" value="1"/>
</dbReference>
<dbReference type="InterPro" id="IPR018108">
    <property type="entry name" value="MCP_transmembrane"/>
</dbReference>
<evidence type="ECO:0000256" key="1">
    <source>
        <dbReference type="ARBA" id="ARBA00004374"/>
    </source>
</evidence>
<evidence type="ECO:0000256" key="4">
    <source>
        <dbReference type="ARBA" id="ARBA00022692"/>
    </source>
</evidence>
<dbReference type="SUPFAM" id="SSF103506">
    <property type="entry name" value="Mitochondrial carrier"/>
    <property type="match status" value="1"/>
</dbReference>
<keyword evidence="5" id="KW-0677">Repeat</keyword>
<dbReference type="Pfam" id="PF00153">
    <property type="entry name" value="Mito_carr"/>
    <property type="match status" value="1"/>
</dbReference>
<dbReference type="InterPro" id="IPR039158">
    <property type="entry name" value="SLC25A46"/>
</dbReference>
<protein>
    <submittedName>
        <fullName evidence="12">Uncharacterized protein</fullName>
    </submittedName>
</protein>
<keyword evidence="6" id="KW-1000">Mitochondrion outer membrane</keyword>
<gene>
    <name evidence="12" type="ORF">MENT_LOCUS4706</name>
</gene>
<evidence type="ECO:0000256" key="9">
    <source>
        <dbReference type="ARBA" id="ARBA00023136"/>
    </source>
</evidence>
<dbReference type="PANTHER" id="PTHR21252">
    <property type="entry name" value="TB1 PROTEIN-RELATED"/>
    <property type="match status" value="1"/>
</dbReference>
<comment type="caution">
    <text evidence="12">The sequence shown here is derived from an EMBL/GenBank/DDBJ whole genome shotgun (WGS) entry which is preliminary data.</text>
</comment>
<keyword evidence="8" id="KW-0496">Mitochondrion</keyword>
<dbReference type="PANTHER" id="PTHR21252:SF2">
    <property type="entry name" value="MITOCHONDRIAL OUTER MEMBRANE PROTEIN SLC25A46"/>
    <property type="match status" value="1"/>
</dbReference>
<accession>A0A6V7TUS0</accession>
<evidence type="ECO:0000256" key="6">
    <source>
        <dbReference type="ARBA" id="ARBA00022787"/>
    </source>
</evidence>
<dbReference type="GO" id="GO:0005741">
    <property type="term" value="C:mitochondrial outer membrane"/>
    <property type="evidence" value="ECO:0007669"/>
    <property type="project" value="UniProtKB-SubCell"/>
</dbReference>
<keyword evidence="9 10" id="KW-0472">Membrane</keyword>
<reference evidence="12 13" key="1">
    <citation type="submission" date="2020-08" db="EMBL/GenBank/DDBJ databases">
        <authorList>
            <person name="Koutsovoulos G."/>
            <person name="Danchin GJ E."/>
        </authorList>
    </citation>
    <scope>NUCLEOTIDE SEQUENCE [LARGE SCALE GENOMIC DNA]</scope>
</reference>
<evidence type="ECO:0000256" key="7">
    <source>
        <dbReference type="ARBA" id="ARBA00022989"/>
    </source>
</evidence>
<dbReference type="OrthoDB" id="2403262at2759"/>
<comment type="subcellular location">
    <subcellularLocation>
        <location evidence="1">Mitochondrion outer membrane</location>
        <topology evidence="1">Multi-pass membrane protein</topology>
    </subcellularLocation>
</comment>
<dbReference type="EMBL" id="CAJEWN010000016">
    <property type="protein sequence ID" value="CAD2135370.1"/>
    <property type="molecule type" value="Genomic_DNA"/>
</dbReference>
<evidence type="ECO:0000313" key="12">
    <source>
        <dbReference type="EMBL" id="CAD2135370.1"/>
    </source>
</evidence>